<proteinExistence type="predicted"/>
<name>A0A172QVP0_9CORY</name>
<evidence type="ECO:0000256" key="1">
    <source>
        <dbReference type="SAM" id="Phobius"/>
    </source>
</evidence>
<keyword evidence="1" id="KW-0472">Membrane</keyword>
<feature type="domain" description="DUF1648" evidence="2">
    <location>
        <begin position="26"/>
        <end position="67"/>
    </location>
</feature>
<gene>
    <name evidence="3" type="ORF">ccrud_11235</name>
</gene>
<sequence>MSEASTGEYIPLNPIPRRWILSTLAVILISAVLFLMFWDEIPDPMPLHWGLGGQVDGWATKSGGTVVALFALSGGILGAMAILVPWLIRSHAAHAHQGLPSKNIAQVNYVRANANEMMKVIGKVLFVAVSLTMGTITYGVIWEDKWPVSPWLILAAIFVTAVWLIYSVWKADRAIKPFKTT</sequence>
<dbReference type="EMBL" id="CP015622">
    <property type="protein sequence ID" value="ANE04716.1"/>
    <property type="molecule type" value="Genomic_DNA"/>
</dbReference>
<feature type="transmembrane region" description="Helical" evidence="1">
    <location>
        <begin position="19"/>
        <end position="38"/>
    </location>
</feature>
<evidence type="ECO:0000313" key="4">
    <source>
        <dbReference type="Proteomes" id="UP000076929"/>
    </source>
</evidence>
<dbReference type="Pfam" id="PF07853">
    <property type="entry name" value="DUF1648"/>
    <property type="match status" value="1"/>
</dbReference>
<feature type="transmembrane region" description="Helical" evidence="1">
    <location>
        <begin position="148"/>
        <end position="169"/>
    </location>
</feature>
<feature type="transmembrane region" description="Helical" evidence="1">
    <location>
        <begin position="120"/>
        <end position="142"/>
    </location>
</feature>
<dbReference type="Proteomes" id="UP000076929">
    <property type="component" value="Chromosome"/>
</dbReference>
<dbReference type="KEGG" id="ccjz:ccrud_11235"/>
<keyword evidence="1" id="KW-1133">Transmembrane helix</keyword>
<evidence type="ECO:0000259" key="2">
    <source>
        <dbReference type="Pfam" id="PF07853"/>
    </source>
</evidence>
<dbReference type="AlphaFoldDB" id="A0A172QVP0"/>
<dbReference type="RefSeq" id="WP_066567664.1">
    <property type="nucleotide sequence ID" value="NZ_CP015622.1"/>
</dbReference>
<dbReference type="InterPro" id="IPR012867">
    <property type="entry name" value="DUF1648"/>
</dbReference>
<keyword evidence="4" id="KW-1185">Reference proteome</keyword>
<accession>A0A172QVP0</accession>
<keyword evidence="1" id="KW-0812">Transmembrane</keyword>
<reference evidence="3 4" key="1">
    <citation type="submission" date="2016-05" db="EMBL/GenBank/DDBJ databases">
        <title>Complete genome sequence of Corynebacterium crudilactis, a new Corynebacterium species isolated from raw cow's milk.</title>
        <authorList>
            <person name="Christian R."/>
            <person name="Zimmermann J."/>
            <person name="Lipski A."/>
            <person name="Kalinowski J."/>
        </authorList>
    </citation>
    <scope>NUCLEOTIDE SEQUENCE [LARGE SCALE GENOMIC DNA]</scope>
    <source>
        <strain evidence="3 4">JZ16</strain>
    </source>
</reference>
<organism evidence="3 4">
    <name type="scientific">Corynebacterium crudilactis</name>
    <dbReference type="NCBI Taxonomy" id="1652495"/>
    <lineage>
        <taxon>Bacteria</taxon>
        <taxon>Bacillati</taxon>
        <taxon>Actinomycetota</taxon>
        <taxon>Actinomycetes</taxon>
        <taxon>Mycobacteriales</taxon>
        <taxon>Corynebacteriaceae</taxon>
        <taxon>Corynebacterium</taxon>
    </lineage>
</organism>
<evidence type="ECO:0000313" key="3">
    <source>
        <dbReference type="EMBL" id="ANE04716.1"/>
    </source>
</evidence>
<feature type="transmembrane region" description="Helical" evidence="1">
    <location>
        <begin position="66"/>
        <end position="88"/>
    </location>
</feature>
<dbReference type="OrthoDB" id="9808690at2"/>
<protein>
    <recommendedName>
        <fullName evidence="2">DUF1648 domain-containing protein</fullName>
    </recommendedName>
</protein>